<accession>A0A2H0RLK8</accession>
<dbReference type="Proteomes" id="UP000230084">
    <property type="component" value="Unassembled WGS sequence"/>
</dbReference>
<feature type="transmembrane region" description="Helical" evidence="8">
    <location>
        <begin position="253"/>
        <end position="281"/>
    </location>
</feature>
<feature type="transmembrane region" description="Helical" evidence="8">
    <location>
        <begin position="146"/>
        <end position="172"/>
    </location>
</feature>
<sequence>MAHTNKPTNISISTSTIVKVLLILGGIALLWFIRDILVIFFVALLLAALIDPFASWFVEHKIPRSIGVLVVYVALAAIVTLSLVIIIPPFVQQLAGLGASLAASFGDARGAIDSLVTFSEQYGLSNNLIESFSSVQQGFTEGLTRVFSTVAGIFGGIATLILVLVIAFYMVVEEQDGKRLFKHLAPKQYQPYLIGLAGRMQEKLGHWLRGQLILMVFIGVLTYVGLLILGVDYALVLGIFAGIAEIVPYAGPIISAVPAIIVAFTISPVKALIVAALYFAIQQLENGLLAPKIMQKSVGINPVASVFALMVGFEVGGIIGALLAMPVATILAVLVSDLLGEYDVRLNKRSSR</sequence>
<dbReference type="InterPro" id="IPR002549">
    <property type="entry name" value="AI-2E-like"/>
</dbReference>
<keyword evidence="6 8" id="KW-1133">Transmembrane helix</keyword>
<dbReference type="Pfam" id="PF01594">
    <property type="entry name" value="AI-2E_transport"/>
    <property type="match status" value="1"/>
</dbReference>
<comment type="caution">
    <text evidence="9">The sequence shown here is derived from an EMBL/GenBank/DDBJ whole genome shotgun (WGS) entry which is preliminary data.</text>
</comment>
<dbReference type="GO" id="GO:0055085">
    <property type="term" value="P:transmembrane transport"/>
    <property type="evidence" value="ECO:0007669"/>
    <property type="project" value="TreeGrafter"/>
</dbReference>
<gene>
    <name evidence="9" type="ORF">COV06_03960</name>
</gene>
<reference evidence="9 10" key="1">
    <citation type="submission" date="2017-09" db="EMBL/GenBank/DDBJ databases">
        <title>Depth-based differentiation of microbial function through sediment-hosted aquifers and enrichment of novel symbionts in the deep terrestrial subsurface.</title>
        <authorList>
            <person name="Probst A.J."/>
            <person name="Ladd B."/>
            <person name="Jarett J.K."/>
            <person name="Geller-Mcgrath D.E."/>
            <person name="Sieber C.M."/>
            <person name="Emerson J.B."/>
            <person name="Anantharaman K."/>
            <person name="Thomas B.C."/>
            <person name="Malmstrom R."/>
            <person name="Stieglmeier M."/>
            <person name="Klingl A."/>
            <person name="Woyke T."/>
            <person name="Ryan C.M."/>
            <person name="Banfield J.F."/>
        </authorList>
    </citation>
    <scope>NUCLEOTIDE SEQUENCE [LARGE SCALE GENOMIC DNA]</scope>
    <source>
        <strain evidence="9">CG10_big_fil_rev_8_21_14_0_10_50_16</strain>
    </source>
</reference>
<feature type="transmembrane region" description="Helical" evidence="8">
    <location>
        <begin position="318"/>
        <end position="339"/>
    </location>
</feature>
<feature type="transmembrane region" description="Helical" evidence="8">
    <location>
        <begin position="39"/>
        <end position="58"/>
    </location>
</feature>
<name>A0A2H0RLK8_9BACT</name>
<dbReference type="AlphaFoldDB" id="A0A2H0RLK8"/>
<dbReference type="PANTHER" id="PTHR21716:SF53">
    <property type="entry name" value="PERMEASE PERM-RELATED"/>
    <property type="match status" value="1"/>
</dbReference>
<evidence type="ECO:0000256" key="2">
    <source>
        <dbReference type="ARBA" id="ARBA00009773"/>
    </source>
</evidence>
<feature type="transmembrane region" description="Helical" evidence="8">
    <location>
        <begin position="70"/>
        <end position="91"/>
    </location>
</feature>
<evidence type="ECO:0000256" key="6">
    <source>
        <dbReference type="ARBA" id="ARBA00022989"/>
    </source>
</evidence>
<proteinExistence type="inferred from homology"/>
<feature type="transmembrane region" description="Helical" evidence="8">
    <location>
        <begin position="12"/>
        <end position="33"/>
    </location>
</feature>
<keyword evidence="5 8" id="KW-0812">Transmembrane</keyword>
<evidence type="ECO:0000256" key="1">
    <source>
        <dbReference type="ARBA" id="ARBA00004651"/>
    </source>
</evidence>
<evidence type="ECO:0000256" key="4">
    <source>
        <dbReference type="ARBA" id="ARBA00022475"/>
    </source>
</evidence>
<evidence type="ECO:0000256" key="8">
    <source>
        <dbReference type="SAM" id="Phobius"/>
    </source>
</evidence>
<dbReference type="EMBL" id="PCYM01000008">
    <property type="protein sequence ID" value="PIR47350.1"/>
    <property type="molecule type" value="Genomic_DNA"/>
</dbReference>
<evidence type="ECO:0000256" key="7">
    <source>
        <dbReference type="ARBA" id="ARBA00023136"/>
    </source>
</evidence>
<keyword evidence="7 8" id="KW-0472">Membrane</keyword>
<evidence type="ECO:0000256" key="5">
    <source>
        <dbReference type="ARBA" id="ARBA00022692"/>
    </source>
</evidence>
<feature type="transmembrane region" description="Helical" evidence="8">
    <location>
        <begin position="212"/>
        <end position="241"/>
    </location>
</feature>
<evidence type="ECO:0000256" key="3">
    <source>
        <dbReference type="ARBA" id="ARBA00022448"/>
    </source>
</evidence>
<organism evidence="9 10">
    <name type="scientific">Candidatus Uhrbacteria bacterium CG10_big_fil_rev_8_21_14_0_10_50_16</name>
    <dbReference type="NCBI Taxonomy" id="1975039"/>
    <lineage>
        <taxon>Bacteria</taxon>
        <taxon>Candidatus Uhriibacteriota</taxon>
    </lineage>
</organism>
<comment type="similarity">
    <text evidence="2">Belongs to the autoinducer-2 exporter (AI-2E) (TC 2.A.86) family.</text>
</comment>
<keyword evidence="4" id="KW-1003">Cell membrane</keyword>
<evidence type="ECO:0000313" key="10">
    <source>
        <dbReference type="Proteomes" id="UP000230084"/>
    </source>
</evidence>
<dbReference type="PANTHER" id="PTHR21716">
    <property type="entry name" value="TRANSMEMBRANE PROTEIN"/>
    <property type="match status" value="1"/>
</dbReference>
<protein>
    <recommendedName>
        <fullName evidence="11">AI-2E family transporter</fullName>
    </recommendedName>
</protein>
<dbReference type="GO" id="GO:0005886">
    <property type="term" value="C:plasma membrane"/>
    <property type="evidence" value="ECO:0007669"/>
    <property type="project" value="UniProtKB-SubCell"/>
</dbReference>
<keyword evidence="3" id="KW-0813">Transport</keyword>
<evidence type="ECO:0008006" key="11">
    <source>
        <dbReference type="Google" id="ProtNLM"/>
    </source>
</evidence>
<evidence type="ECO:0000313" key="9">
    <source>
        <dbReference type="EMBL" id="PIR47350.1"/>
    </source>
</evidence>
<comment type="subcellular location">
    <subcellularLocation>
        <location evidence="1">Cell membrane</location>
        <topology evidence="1">Multi-pass membrane protein</topology>
    </subcellularLocation>
</comment>